<keyword evidence="3" id="KW-1185">Reference proteome</keyword>
<feature type="compositionally biased region" description="Low complexity" evidence="1">
    <location>
        <begin position="103"/>
        <end position="117"/>
    </location>
</feature>
<dbReference type="OrthoDB" id="4188698at2759"/>
<feature type="compositionally biased region" description="Low complexity" evidence="1">
    <location>
        <begin position="148"/>
        <end position="168"/>
    </location>
</feature>
<comment type="caution">
    <text evidence="2">The sequence shown here is derived from an EMBL/GenBank/DDBJ whole genome shotgun (WGS) entry which is preliminary data.</text>
</comment>
<dbReference type="Proteomes" id="UP000224080">
    <property type="component" value="Unassembled WGS sequence"/>
</dbReference>
<dbReference type="AlphaFoldDB" id="A0A2B7X406"/>
<evidence type="ECO:0000313" key="3">
    <source>
        <dbReference type="Proteomes" id="UP000224080"/>
    </source>
</evidence>
<feature type="region of interest" description="Disordered" evidence="1">
    <location>
        <begin position="78"/>
        <end position="264"/>
    </location>
</feature>
<proteinExistence type="predicted"/>
<dbReference type="STRING" id="2060905.A0A2B7X406"/>
<accession>A0A2B7X406</accession>
<evidence type="ECO:0000313" key="2">
    <source>
        <dbReference type="EMBL" id="PGH06374.1"/>
    </source>
</evidence>
<dbReference type="EMBL" id="PDNC01000022">
    <property type="protein sequence ID" value="PGH06374.1"/>
    <property type="molecule type" value="Genomic_DNA"/>
</dbReference>
<organism evidence="2 3">
    <name type="scientific">Blastomyces parvus</name>
    <dbReference type="NCBI Taxonomy" id="2060905"/>
    <lineage>
        <taxon>Eukaryota</taxon>
        <taxon>Fungi</taxon>
        <taxon>Dikarya</taxon>
        <taxon>Ascomycota</taxon>
        <taxon>Pezizomycotina</taxon>
        <taxon>Eurotiomycetes</taxon>
        <taxon>Eurotiomycetidae</taxon>
        <taxon>Onygenales</taxon>
        <taxon>Ajellomycetaceae</taxon>
        <taxon>Blastomyces</taxon>
    </lineage>
</organism>
<feature type="compositionally biased region" description="Low complexity" evidence="1">
    <location>
        <begin position="240"/>
        <end position="253"/>
    </location>
</feature>
<protein>
    <submittedName>
        <fullName evidence="2">Uncharacterized protein</fullName>
    </submittedName>
</protein>
<feature type="compositionally biased region" description="Low complexity" evidence="1">
    <location>
        <begin position="185"/>
        <end position="223"/>
    </location>
</feature>
<reference evidence="2 3" key="1">
    <citation type="submission" date="2017-10" db="EMBL/GenBank/DDBJ databases">
        <title>Comparative genomics in systemic dimorphic fungi from Ajellomycetaceae.</title>
        <authorList>
            <person name="Munoz J.F."/>
            <person name="Mcewen J.G."/>
            <person name="Clay O.K."/>
            <person name="Cuomo C.A."/>
        </authorList>
    </citation>
    <scope>NUCLEOTIDE SEQUENCE [LARGE SCALE GENOMIC DNA]</scope>
    <source>
        <strain evidence="2 3">UAMH130</strain>
    </source>
</reference>
<feature type="compositionally biased region" description="Polar residues" evidence="1">
    <location>
        <begin position="134"/>
        <end position="147"/>
    </location>
</feature>
<evidence type="ECO:0000256" key="1">
    <source>
        <dbReference type="SAM" id="MobiDB-lite"/>
    </source>
</evidence>
<name>A0A2B7X406_9EURO</name>
<sequence length="393" mass="43539">MAYQDQYQQQQQQSPYTNDEYVAPRAVICHELCYGCSTKRFAVALRVTVCVMTLGITEALRGKDGWCATCLDHPVAPPRRSPSRTMYVHQQPAQPPPMEMSIPAPTTTATAASQPTPLQGGLSHHSVRKPSHGQVFTPSDSSTYPYLQQQPRPQQTQGFTETQQQPLPQFQPPSQPDLQIYPGFQTQQETDQQQYQEELQQPQQQLQHQNHQSQEYCEYQQQQPLPVPYSSHSPPPINQPLPWQQQLQQQPPIRINSPPHQQAVPQNVSPNMVPNTTHYMTPSTDPNTAPNMSSNGVPSVVPNMVTLNAASNMAANIHLSNGEGGPAPHQPPVVNTLPASVTNSVPGRKPVNVIIAPQALYTPPPLPQEVHIQPVLHIKPKVKRRDSSSSDSS</sequence>
<gene>
    <name evidence="2" type="ORF">GX51_02385</name>
</gene>